<dbReference type="InterPro" id="IPR050601">
    <property type="entry name" value="CPA3_antiporter_subunitC"/>
</dbReference>
<dbReference type="InterPro" id="IPR039428">
    <property type="entry name" value="NUOK/Mnh_C1-like"/>
</dbReference>
<comment type="caution">
    <text evidence="7">The sequence shown here is derived from an EMBL/GenBank/DDBJ whole genome shotgun (WGS) entry which is preliminary data.</text>
</comment>
<protein>
    <submittedName>
        <fullName evidence="7">Cation:proton antiporter</fullName>
    </submittedName>
</protein>
<feature type="transmembrane region" description="Helical" evidence="6">
    <location>
        <begin position="36"/>
        <end position="55"/>
    </location>
</feature>
<evidence type="ECO:0000313" key="7">
    <source>
        <dbReference type="EMBL" id="RQD73872.1"/>
    </source>
</evidence>
<gene>
    <name evidence="7" type="ORF">D5R97_08750</name>
</gene>
<dbReference type="PANTHER" id="PTHR34583">
    <property type="entry name" value="ANTIPORTER SUBUNIT MNHC2-RELATED"/>
    <property type="match status" value="1"/>
</dbReference>
<dbReference type="GO" id="GO:0016020">
    <property type="term" value="C:membrane"/>
    <property type="evidence" value="ECO:0007669"/>
    <property type="project" value="UniProtKB-SubCell"/>
</dbReference>
<dbReference type="Pfam" id="PF00420">
    <property type="entry name" value="Oxidored_q2"/>
    <property type="match status" value="1"/>
</dbReference>
<reference evidence="7 8" key="1">
    <citation type="submission" date="2018-08" db="EMBL/GenBank/DDBJ databases">
        <title>The metabolism and importance of syntrophic acetate oxidation coupled to methane or sulfide production in haloalkaline environments.</title>
        <authorList>
            <person name="Timmers P.H.A."/>
            <person name="Vavourakis C.D."/>
            <person name="Sorokin D.Y."/>
            <person name="Sinninghe Damste J.S."/>
            <person name="Muyzer G."/>
            <person name="Stams A.J.M."/>
            <person name="Plugge C.M."/>
        </authorList>
    </citation>
    <scope>NUCLEOTIDE SEQUENCE [LARGE SCALE GENOMIC DNA]</scope>
    <source>
        <strain evidence="7">MSAO_Bac1</strain>
    </source>
</reference>
<feature type="transmembrane region" description="Helical" evidence="6">
    <location>
        <begin position="6"/>
        <end position="24"/>
    </location>
</feature>
<dbReference type="Gene3D" id="1.10.287.3510">
    <property type="match status" value="1"/>
</dbReference>
<name>A0A424YBL4_9FIRM</name>
<evidence type="ECO:0000256" key="5">
    <source>
        <dbReference type="ARBA" id="ARBA00023136"/>
    </source>
</evidence>
<dbReference type="Proteomes" id="UP000285138">
    <property type="component" value="Unassembled WGS sequence"/>
</dbReference>
<dbReference type="PANTHER" id="PTHR34583:SF3">
    <property type="entry name" value="MULTISUBUNIT SODIUM_HYDROGEN ANTIPORTER, MNHC SUBUNIT"/>
    <property type="match status" value="1"/>
</dbReference>
<dbReference type="EMBL" id="QZAA01000232">
    <property type="protein sequence ID" value="RQD73872.1"/>
    <property type="molecule type" value="Genomic_DNA"/>
</dbReference>
<feature type="transmembrane region" description="Helical" evidence="6">
    <location>
        <begin position="75"/>
        <end position="96"/>
    </location>
</feature>
<dbReference type="AlphaFoldDB" id="A0A424YBL4"/>
<dbReference type="NCBIfam" id="NF005624">
    <property type="entry name" value="PRK07375.2-3"/>
    <property type="match status" value="1"/>
</dbReference>
<proteinExistence type="inferred from homology"/>
<evidence type="ECO:0000256" key="1">
    <source>
        <dbReference type="ARBA" id="ARBA00004141"/>
    </source>
</evidence>
<evidence type="ECO:0000256" key="2">
    <source>
        <dbReference type="ARBA" id="ARBA00010388"/>
    </source>
</evidence>
<keyword evidence="3 6" id="KW-0812">Transmembrane</keyword>
<sequence length="118" mass="13134">MRLYENMYYLVSVILFVIGFHTLLTHSNLIKKIIGMNIMETAVFLFFVSTGYVRGGVAPIIEPGVEQYVNPLPTALILTGIVVAVSVTAFALSLIVKLYESYGTLDAEEIMRIRSTEL</sequence>
<keyword evidence="5 6" id="KW-0472">Membrane</keyword>
<organism evidence="7 8">
    <name type="scientific">Candidatus Syntrophonatronum acetioxidans</name>
    <dbReference type="NCBI Taxonomy" id="1795816"/>
    <lineage>
        <taxon>Bacteria</taxon>
        <taxon>Bacillati</taxon>
        <taxon>Bacillota</taxon>
        <taxon>Clostridia</taxon>
        <taxon>Eubacteriales</taxon>
        <taxon>Syntrophomonadaceae</taxon>
        <taxon>Candidatus Syntrophonatronum</taxon>
    </lineage>
</organism>
<evidence type="ECO:0000256" key="3">
    <source>
        <dbReference type="ARBA" id="ARBA00022692"/>
    </source>
</evidence>
<evidence type="ECO:0000256" key="6">
    <source>
        <dbReference type="SAM" id="Phobius"/>
    </source>
</evidence>
<keyword evidence="4 6" id="KW-1133">Transmembrane helix</keyword>
<comment type="subcellular location">
    <subcellularLocation>
        <location evidence="1">Membrane</location>
        <topology evidence="1">Multi-pass membrane protein</topology>
    </subcellularLocation>
</comment>
<evidence type="ECO:0000313" key="8">
    <source>
        <dbReference type="Proteomes" id="UP000285138"/>
    </source>
</evidence>
<accession>A0A424YBL4</accession>
<evidence type="ECO:0000256" key="4">
    <source>
        <dbReference type="ARBA" id="ARBA00022989"/>
    </source>
</evidence>
<comment type="similarity">
    <text evidence="2">Belongs to the CPA3 antiporters (TC 2.A.63) subunit C family.</text>
</comment>